<evidence type="ECO:0000313" key="5">
    <source>
        <dbReference type="EMBL" id="CEK10628.1"/>
    </source>
</evidence>
<feature type="repeat" description="TPR" evidence="3">
    <location>
        <begin position="78"/>
        <end position="111"/>
    </location>
</feature>
<evidence type="ECO:0000256" key="1">
    <source>
        <dbReference type="ARBA" id="ARBA00022737"/>
    </source>
</evidence>
<feature type="repeat" description="TPR" evidence="3">
    <location>
        <begin position="148"/>
        <end position="181"/>
    </location>
</feature>
<protein>
    <submittedName>
        <fullName evidence="5">Uncharacterized protein</fullName>
    </submittedName>
</protein>
<keyword evidence="1" id="KW-0677">Repeat</keyword>
<dbReference type="HOGENOM" id="CLU_003728_7_0_6"/>
<dbReference type="Gene3D" id="1.25.40.10">
    <property type="entry name" value="Tetratricopeptide repeat domain"/>
    <property type="match status" value="1"/>
</dbReference>
<feature type="signal peptide" evidence="4">
    <location>
        <begin position="1"/>
        <end position="21"/>
    </location>
</feature>
<dbReference type="PROSITE" id="PS51257">
    <property type="entry name" value="PROKAR_LIPOPROTEIN"/>
    <property type="match status" value="1"/>
</dbReference>
<feature type="chain" id="PRO_5009754226" evidence="4">
    <location>
        <begin position="22"/>
        <end position="263"/>
    </location>
</feature>
<reference evidence="6" key="1">
    <citation type="submission" date="2014-09" db="EMBL/GenBank/DDBJ databases">
        <authorList>
            <person name="Gomez-Valero L."/>
        </authorList>
    </citation>
    <scope>NUCLEOTIDE SEQUENCE [LARGE SCALE GENOMIC DNA]</scope>
    <source>
        <strain evidence="6">ATCC35250</strain>
    </source>
</reference>
<dbReference type="InterPro" id="IPR019734">
    <property type="entry name" value="TPR_rpt"/>
</dbReference>
<keyword evidence="6" id="KW-1185">Reference proteome</keyword>
<dbReference type="PATRIC" id="fig|449.7.peg.808"/>
<evidence type="ECO:0000256" key="2">
    <source>
        <dbReference type="ARBA" id="ARBA00022803"/>
    </source>
</evidence>
<dbReference type="EMBL" id="LN681225">
    <property type="protein sequence ID" value="CEK10628.1"/>
    <property type="molecule type" value="Genomic_DNA"/>
</dbReference>
<keyword evidence="2 3" id="KW-0802">TPR repeat</keyword>
<dbReference type="Proteomes" id="UP000032803">
    <property type="component" value="Chromosome I"/>
</dbReference>
<feature type="repeat" description="TPR" evidence="3">
    <location>
        <begin position="44"/>
        <end position="77"/>
    </location>
</feature>
<dbReference type="SMART" id="SM00028">
    <property type="entry name" value="TPR"/>
    <property type="match status" value="4"/>
</dbReference>
<keyword evidence="4" id="KW-0732">Signal</keyword>
<dbReference type="PANTHER" id="PTHR45586:SF1">
    <property type="entry name" value="LIPOPOLYSACCHARIDE ASSEMBLY PROTEIN B"/>
    <property type="match status" value="1"/>
</dbReference>
<organism evidence="5 6">
    <name type="scientific">Legionella hackeliae</name>
    <dbReference type="NCBI Taxonomy" id="449"/>
    <lineage>
        <taxon>Bacteria</taxon>
        <taxon>Pseudomonadati</taxon>
        <taxon>Pseudomonadota</taxon>
        <taxon>Gammaproteobacteria</taxon>
        <taxon>Legionellales</taxon>
        <taxon>Legionellaceae</taxon>
        <taxon>Legionella</taxon>
    </lineage>
</organism>
<evidence type="ECO:0000256" key="4">
    <source>
        <dbReference type="SAM" id="SignalP"/>
    </source>
</evidence>
<name>A0A0A8UPI6_LEGHA</name>
<proteinExistence type="predicted"/>
<evidence type="ECO:0000313" key="6">
    <source>
        <dbReference type="Proteomes" id="UP000032803"/>
    </source>
</evidence>
<sequence length="263" mass="29353">MKNVLNLLRVLPFLIVLFLTACQHQVAEKVVETASNKAKSQEAAAYNAQLGIAYLKQGDMPRAKRKLLTALDLAPNSADVNVAMAYFLEKTGDIKDAKIYYQKALSLAPKSGAQLNNYGTFLCRLGQYREAESYFLKAVSDVRYVHTAAAYENAGLCAEAIPDYGKAKQYFERALKQDPKRSESLYQLVTIELKQKHANRALMYLQKYAQPSAHDPALLALAVDVAHQAGKKNIELSYRNRLQQLSNFTDYTGANNEYNNSNG</sequence>
<dbReference type="STRING" id="449.LHA_1588"/>
<dbReference type="NCBIfam" id="TIGR02521">
    <property type="entry name" value="type_IV_pilW"/>
    <property type="match status" value="1"/>
</dbReference>
<dbReference type="SUPFAM" id="SSF48452">
    <property type="entry name" value="TPR-like"/>
    <property type="match status" value="1"/>
</dbReference>
<dbReference type="InterPro" id="IPR013360">
    <property type="entry name" value="Pilus_4_PilW"/>
</dbReference>
<evidence type="ECO:0000256" key="3">
    <source>
        <dbReference type="PROSITE-ProRule" id="PRU00339"/>
    </source>
</evidence>
<dbReference type="InterPro" id="IPR011990">
    <property type="entry name" value="TPR-like_helical_dom_sf"/>
</dbReference>
<dbReference type="PANTHER" id="PTHR45586">
    <property type="entry name" value="TPR REPEAT-CONTAINING PROTEIN PA4667"/>
    <property type="match status" value="1"/>
</dbReference>
<dbReference type="Pfam" id="PF13432">
    <property type="entry name" value="TPR_16"/>
    <property type="match status" value="1"/>
</dbReference>
<dbReference type="AlphaFoldDB" id="A0A0A8UPI6"/>
<dbReference type="KEGG" id="lha:LHA_1588"/>
<dbReference type="InterPro" id="IPR051012">
    <property type="entry name" value="CellSynth/LPSAsmb/PSIAsmb"/>
</dbReference>
<dbReference type="Pfam" id="PF13424">
    <property type="entry name" value="TPR_12"/>
    <property type="match status" value="1"/>
</dbReference>
<accession>A0A0A8UPI6</accession>
<dbReference type="PROSITE" id="PS50005">
    <property type="entry name" value="TPR"/>
    <property type="match status" value="3"/>
</dbReference>
<gene>
    <name evidence="5" type="ORF">LHA_1588</name>
</gene>